<dbReference type="EMBL" id="JBHTHZ010000001">
    <property type="protein sequence ID" value="MFD0792314.1"/>
    <property type="molecule type" value="Genomic_DNA"/>
</dbReference>
<dbReference type="PANTHER" id="PTHR37804:SF1">
    <property type="entry name" value="CDAA REGULATORY PROTEIN CDAR"/>
    <property type="match status" value="1"/>
</dbReference>
<dbReference type="PANTHER" id="PTHR37804">
    <property type="entry name" value="CDAA REGULATORY PROTEIN CDAR"/>
    <property type="match status" value="1"/>
</dbReference>
<reference evidence="1" key="1">
    <citation type="journal article" date="2014" name="Int. J. Syst. Evol. Microbiol.">
        <title>Complete genome of a new Firmicutes species belonging to the dominant human colonic microbiota ('Ruminococcus bicirculans') reveals two chromosomes and a selective capacity to utilize plant glucans.</title>
        <authorList>
            <consortium name="NISC Comparative Sequencing Program"/>
            <person name="Wegmann U."/>
            <person name="Louis P."/>
            <person name="Goesmann A."/>
            <person name="Henrissat B."/>
            <person name="Duncan S.H."/>
            <person name="Flint H.J."/>
        </authorList>
    </citation>
    <scope>NUCLEOTIDE SEQUENCE</scope>
    <source>
        <strain evidence="1">CCUG 61484</strain>
    </source>
</reference>
<dbReference type="Gene3D" id="2.170.120.30">
    <property type="match status" value="1"/>
</dbReference>
<reference evidence="3" key="2">
    <citation type="journal article" date="2019" name="Int. J. Syst. Evol. Microbiol.">
        <title>The Global Catalogue of Microorganisms (GCM) 10K type strain sequencing project: providing services to taxonomists for standard genome sequencing and annotation.</title>
        <authorList>
            <consortium name="The Broad Institute Genomics Platform"/>
            <consortium name="The Broad Institute Genome Sequencing Center for Infectious Disease"/>
            <person name="Wu L."/>
            <person name="Ma J."/>
        </authorList>
    </citation>
    <scope>NUCLEOTIDE SEQUENCE [LARGE SCALE GENOMIC DNA]</scope>
    <source>
        <strain evidence="3">CCUG 61484</strain>
    </source>
</reference>
<evidence type="ECO:0000313" key="3">
    <source>
        <dbReference type="Proteomes" id="UP001597010"/>
    </source>
</evidence>
<evidence type="ECO:0000313" key="2">
    <source>
        <dbReference type="EMBL" id="MFD0792442.1"/>
    </source>
</evidence>
<protein>
    <submittedName>
        <fullName evidence="1">CdaR family protein</fullName>
    </submittedName>
</protein>
<dbReference type="EMBL" id="JBHTHZ010000001">
    <property type="protein sequence ID" value="MFD0792442.1"/>
    <property type="molecule type" value="Genomic_DNA"/>
</dbReference>
<reference evidence="1" key="3">
    <citation type="submission" date="2024-09" db="EMBL/GenBank/DDBJ databases">
        <authorList>
            <person name="Sun Q."/>
            <person name="Mori K."/>
        </authorList>
    </citation>
    <scope>NUCLEOTIDE SEQUENCE</scope>
    <source>
        <strain evidence="1">CCUG 61484</strain>
    </source>
</reference>
<dbReference type="Gene3D" id="2.170.120.40">
    <property type="entry name" value="YbbR-like domain"/>
    <property type="match status" value="1"/>
</dbReference>
<gene>
    <name evidence="1" type="ORF">ACFQZX_01720</name>
    <name evidence="2" type="ORF">ACFQZX_02365</name>
</gene>
<evidence type="ECO:0000313" key="1">
    <source>
        <dbReference type="EMBL" id="MFD0792314.1"/>
    </source>
</evidence>
<dbReference type="RefSeq" id="WP_377111018.1">
    <property type="nucleotide sequence ID" value="NZ_JBHTHZ010000001.1"/>
</dbReference>
<dbReference type="InterPro" id="IPR053154">
    <property type="entry name" value="c-di-AMP_regulator"/>
</dbReference>
<dbReference type="InterPro" id="IPR012505">
    <property type="entry name" value="YbbR"/>
</dbReference>
<keyword evidence="3" id="KW-1185">Reference proteome</keyword>
<dbReference type="Pfam" id="PF07949">
    <property type="entry name" value="YbbR"/>
    <property type="match status" value="1"/>
</dbReference>
<comment type="caution">
    <text evidence="1">The sequence shown here is derived from an EMBL/GenBank/DDBJ whole genome shotgun (WGS) entry which is preliminary data.</text>
</comment>
<organism evidence="1 3">
    <name type="scientific">Mucilaginibacter litoreus</name>
    <dbReference type="NCBI Taxonomy" id="1048221"/>
    <lineage>
        <taxon>Bacteria</taxon>
        <taxon>Pseudomonadati</taxon>
        <taxon>Bacteroidota</taxon>
        <taxon>Sphingobacteriia</taxon>
        <taxon>Sphingobacteriales</taxon>
        <taxon>Sphingobacteriaceae</taxon>
        <taxon>Mucilaginibacter</taxon>
    </lineage>
</organism>
<proteinExistence type="predicted"/>
<dbReference type="Proteomes" id="UP001597010">
    <property type="component" value="Unassembled WGS sequence"/>
</dbReference>
<sequence>MAIIKLSAIERRRLSVFVTCLIFAAFAWLFTSLSNTYKFSVKQVVTFRNLPQKRAFYPLQSDTVNAIVQGTGWQMIFSKMDYSKKSISIDLHTLESKNYVVIGSQLKQINARKDIDHEIIAVNPDTLYFDFSNRIIKKVPVELVTDIKYQKQFAQSDDILIKPRYVTISGPAEILAKIKTWKTDSIRAADINTDYNGRIALRPPKEGNLNIIPKAVSVNIPIDEFTEKTLEIPVKIINNRNYDRVKVFPQKVKVTFTTSLSRYPEINEDDFEAVADLDLWRQNGYNALPVKVTRLPSYSKVTKIQPGVIDFIIKK</sequence>
<accession>A0ABW3APQ0</accession>
<name>A0ABW3APQ0_9SPHI</name>